<dbReference type="InterPro" id="IPR008928">
    <property type="entry name" value="6-hairpin_glycosidase_sf"/>
</dbReference>
<dbReference type="Gene3D" id="1.50.10.10">
    <property type="match status" value="1"/>
</dbReference>
<dbReference type="InterPro" id="IPR012341">
    <property type="entry name" value="6hp_glycosidase-like_sf"/>
</dbReference>
<protein>
    <recommendedName>
        <fullName evidence="4 7">Trehalase</fullName>
        <ecNumber evidence="3 7">3.2.1.28</ecNumber>
    </recommendedName>
    <alternativeName>
        <fullName evidence="7">Alpha-trehalose glucohydrolase</fullName>
    </alternativeName>
</protein>
<evidence type="ECO:0000256" key="2">
    <source>
        <dbReference type="ARBA" id="ARBA00005615"/>
    </source>
</evidence>
<sequence length="402" mass="47454">MVIPGGRFREVYYWDTYWIIKGLLICHMFDTAKGMLLNFFNLVQNLGHIPNGTRKYYIGRSQPPLMTMMVEEYLTRTGDFAFVKENIHHLDAEMTFWYNSRRVRVYAKDKAFIVYRYYSAIPLPRPESYREDKITASGEHTEVGVNMRYISIRSAAESGWDFSTRWLIFQGENLGTLNDCATMFIIPVDLNAFMHYNYKLLTDWHARIGNTKYVQLYNERAQYQQFLLDELFWNPTSGIWLDYDAFHERPRDYFYLSNFVPLWTKSYTKDADTMLIKLSQYIDQYHFENFQGGFPTSVYTTTEQWDYPNSWPPLQVFLIQGLGKMDTPVASKMAKDYATLWVHSNYQGFIQFDSMFEKYDCMRPGEIGGSGEYKAQEGFGWTNAIVLELLEQYPDIPCISKY</sequence>
<evidence type="ECO:0000256" key="1">
    <source>
        <dbReference type="ARBA" id="ARBA00001576"/>
    </source>
</evidence>
<keyword evidence="5 7" id="KW-0378">Hydrolase</keyword>
<evidence type="ECO:0000256" key="3">
    <source>
        <dbReference type="ARBA" id="ARBA00012757"/>
    </source>
</evidence>
<evidence type="ECO:0000313" key="8">
    <source>
        <dbReference type="EMBL" id="KAL1123886.1"/>
    </source>
</evidence>
<keyword evidence="6 7" id="KW-0326">Glycosidase</keyword>
<dbReference type="AlphaFoldDB" id="A0ABD0Y957"/>
<dbReference type="EC" id="3.2.1.28" evidence="3 7"/>
<dbReference type="Proteomes" id="UP001558652">
    <property type="component" value="Unassembled WGS sequence"/>
</dbReference>
<dbReference type="InterPro" id="IPR001661">
    <property type="entry name" value="Glyco_hydro_37"/>
</dbReference>
<name>A0ABD0Y957_9HEMI</name>
<dbReference type="PROSITE" id="PS00927">
    <property type="entry name" value="TREHALASE_1"/>
    <property type="match status" value="1"/>
</dbReference>
<evidence type="ECO:0000256" key="5">
    <source>
        <dbReference type="ARBA" id="ARBA00022801"/>
    </source>
</evidence>
<dbReference type="GO" id="GO:0004555">
    <property type="term" value="F:alpha,alpha-trehalase activity"/>
    <property type="evidence" value="ECO:0007669"/>
    <property type="project" value="UniProtKB-EC"/>
</dbReference>
<comment type="similarity">
    <text evidence="2 7">Belongs to the glycosyl hydrolase 37 family.</text>
</comment>
<comment type="caution">
    <text evidence="8">The sequence shown here is derived from an EMBL/GenBank/DDBJ whole genome shotgun (WGS) entry which is preliminary data.</text>
</comment>
<dbReference type="InterPro" id="IPR018232">
    <property type="entry name" value="Glyco_hydro_37_CS"/>
</dbReference>
<evidence type="ECO:0000256" key="6">
    <source>
        <dbReference type="ARBA" id="ARBA00023295"/>
    </source>
</evidence>
<accession>A0ABD0Y957</accession>
<evidence type="ECO:0000256" key="4">
    <source>
        <dbReference type="ARBA" id="ARBA00019905"/>
    </source>
</evidence>
<keyword evidence="9" id="KW-1185">Reference proteome</keyword>
<gene>
    <name evidence="8" type="ORF">AAG570_001656</name>
</gene>
<dbReference type="Pfam" id="PF01204">
    <property type="entry name" value="Trehalase"/>
    <property type="match status" value="1"/>
</dbReference>
<dbReference type="SUPFAM" id="SSF48208">
    <property type="entry name" value="Six-hairpin glycosidases"/>
    <property type="match status" value="1"/>
</dbReference>
<dbReference type="PRINTS" id="PR00744">
    <property type="entry name" value="GLHYDRLASE37"/>
</dbReference>
<dbReference type="PANTHER" id="PTHR23403">
    <property type="entry name" value="TREHALASE"/>
    <property type="match status" value="1"/>
</dbReference>
<comment type="catalytic activity">
    <reaction evidence="1 7">
        <text>alpha,alpha-trehalose + H2O = alpha-D-glucose + beta-D-glucose</text>
        <dbReference type="Rhea" id="RHEA:32675"/>
        <dbReference type="ChEBI" id="CHEBI:15377"/>
        <dbReference type="ChEBI" id="CHEBI:15903"/>
        <dbReference type="ChEBI" id="CHEBI:16551"/>
        <dbReference type="ChEBI" id="CHEBI:17925"/>
        <dbReference type="EC" id="3.2.1.28"/>
    </reaction>
</comment>
<reference evidence="8 9" key="1">
    <citation type="submission" date="2024-07" db="EMBL/GenBank/DDBJ databases">
        <title>Chromosome-level genome assembly of the water stick insect Ranatra chinensis (Heteroptera: Nepidae).</title>
        <authorList>
            <person name="Liu X."/>
        </authorList>
    </citation>
    <scope>NUCLEOTIDE SEQUENCE [LARGE SCALE GENOMIC DNA]</scope>
    <source>
        <strain evidence="8">Cailab_2021Rc</strain>
        <tissue evidence="8">Muscle</tissue>
    </source>
</reference>
<dbReference type="PANTHER" id="PTHR23403:SF1">
    <property type="entry name" value="TREHALASE"/>
    <property type="match status" value="1"/>
</dbReference>
<evidence type="ECO:0000256" key="7">
    <source>
        <dbReference type="RuleBase" id="RU361180"/>
    </source>
</evidence>
<evidence type="ECO:0000313" key="9">
    <source>
        <dbReference type="Proteomes" id="UP001558652"/>
    </source>
</evidence>
<proteinExistence type="inferred from homology"/>
<dbReference type="EMBL" id="JBFDAA010000011">
    <property type="protein sequence ID" value="KAL1123886.1"/>
    <property type="molecule type" value="Genomic_DNA"/>
</dbReference>
<organism evidence="8 9">
    <name type="scientific">Ranatra chinensis</name>
    <dbReference type="NCBI Taxonomy" id="642074"/>
    <lineage>
        <taxon>Eukaryota</taxon>
        <taxon>Metazoa</taxon>
        <taxon>Ecdysozoa</taxon>
        <taxon>Arthropoda</taxon>
        <taxon>Hexapoda</taxon>
        <taxon>Insecta</taxon>
        <taxon>Pterygota</taxon>
        <taxon>Neoptera</taxon>
        <taxon>Paraneoptera</taxon>
        <taxon>Hemiptera</taxon>
        <taxon>Heteroptera</taxon>
        <taxon>Panheteroptera</taxon>
        <taxon>Nepomorpha</taxon>
        <taxon>Nepidae</taxon>
        <taxon>Ranatrinae</taxon>
        <taxon>Ranatra</taxon>
    </lineage>
</organism>